<reference evidence="2" key="1">
    <citation type="submission" date="2021-01" db="EMBL/GenBank/DDBJ databases">
        <authorList>
            <person name="Corre E."/>
            <person name="Pelletier E."/>
            <person name="Niang G."/>
            <person name="Scheremetjew M."/>
            <person name="Finn R."/>
            <person name="Kale V."/>
            <person name="Holt S."/>
            <person name="Cochrane G."/>
            <person name="Meng A."/>
            <person name="Brown T."/>
            <person name="Cohen L."/>
        </authorList>
    </citation>
    <scope>NUCLEOTIDE SEQUENCE</scope>
    <source>
        <strain evidence="2">RCC2335</strain>
    </source>
</reference>
<sequence>MKMKVHRLRSRTTTTTMMAHTAPAHNRPQTTRKATLFQQRTQGQQSKNNNNTSVVVGFVDQGVARSAVSAALSLCLCALVGCGAMASPALAAKPAAPVERKKGKVKIVGGAKVKNFSQESVVSVPSVPSLPGSEYKKGGSQADSAKPEKRQRSSSAGASFSLPSFSLPNFNAPSVTIEVPGVSLEGSADGKTQAIAVLGAEIVAAGLATATVGSLTKQ</sequence>
<accession>A0A7S2T8A6</accession>
<name>A0A7S2T8A6_9CHLO</name>
<organism evidence="2">
    <name type="scientific">Chloropicon roscoffensis</name>
    <dbReference type="NCBI Taxonomy" id="1461544"/>
    <lineage>
        <taxon>Eukaryota</taxon>
        <taxon>Viridiplantae</taxon>
        <taxon>Chlorophyta</taxon>
        <taxon>Chloropicophyceae</taxon>
        <taxon>Chloropicales</taxon>
        <taxon>Chloropicaceae</taxon>
        <taxon>Chloropicon</taxon>
    </lineage>
</organism>
<feature type="region of interest" description="Disordered" evidence="1">
    <location>
        <begin position="123"/>
        <end position="157"/>
    </location>
</feature>
<proteinExistence type="predicted"/>
<evidence type="ECO:0000313" key="2">
    <source>
        <dbReference type="EMBL" id="CAD9721747.1"/>
    </source>
</evidence>
<evidence type="ECO:0000256" key="1">
    <source>
        <dbReference type="SAM" id="MobiDB-lite"/>
    </source>
</evidence>
<dbReference type="AlphaFoldDB" id="A0A7S2T8A6"/>
<gene>
    <name evidence="2" type="ORF">CROS1312_LOCUS1015</name>
</gene>
<dbReference type="EMBL" id="HBHM01001330">
    <property type="protein sequence ID" value="CAD9721747.1"/>
    <property type="molecule type" value="Transcribed_RNA"/>
</dbReference>
<protein>
    <submittedName>
        <fullName evidence="2">Uncharacterized protein</fullName>
    </submittedName>
</protein>